<protein>
    <recommendedName>
        <fullName evidence="7">Pre-mRNA-splicing factor SLU7</fullName>
    </recommendedName>
</protein>
<dbReference type="Pfam" id="PF11708">
    <property type="entry name" value="Slu7"/>
    <property type="match status" value="1"/>
</dbReference>
<gene>
    <name evidence="10" type="ORF">DMC30DRAFT_354973</name>
</gene>
<feature type="region of interest" description="Disordered" evidence="8">
    <location>
        <begin position="495"/>
        <end position="541"/>
    </location>
</feature>
<organism evidence="10 11">
    <name type="scientific">Rhodotorula diobovata</name>
    <dbReference type="NCBI Taxonomy" id="5288"/>
    <lineage>
        <taxon>Eukaryota</taxon>
        <taxon>Fungi</taxon>
        <taxon>Dikarya</taxon>
        <taxon>Basidiomycota</taxon>
        <taxon>Pucciniomycotina</taxon>
        <taxon>Microbotryomycetes</taxon>
        <taxon>Sporidiobolales</taxon>
        <taxon>Sporidiobolaceae</taxon>
        <taxon>Rhodotorula</taxon>
    </lineage>
</organism>
<comment type="subcellular location">
    <subcellularLocation>
        <location evidence="1 7">Nucleus</location>
    </subcellularLocation>
</comment>
<feature type="non-terminal residue" evidence="10">
    <location>
        <position position="1"/>
    </location>
</feature>
<proteinExistence type="inferred from homology"/>
<evidence type="ECO:0000259" key="9">
    <source>
        <dbReference type="Pfam" id="PF11708"/>
    </source>
</evidence>
<dbReference type="GO" id="GO:0030628">
    <property type="term" value="F:pre-mRNA 3'-splice site binding"/>
    <property type="evidence" value="ECO:0007669"/>
    <property type="project" value="UniProtKB-UniRule"/>
</dbReference>
<dbReference type="OrthoDB" id="249612at2759"/>
<dbReference type="EMBL" id="SOZI01000122">
    <property type="protein sequence ID" value="TNY18766.1"/>
    <property type="molecule type" value="Genomic_DNA"/>
</dbReference>
<feature type="compositionally biased region" description="Basic residues" evidence="8">
    <location>
        <begin position="194"/>
        <end position="209"/>
    </location>
</feature>
<evidence type="ECO:0000256" key="1">
    <source>
        <dbReference type="ARBA" id="ARBA00004123"/>
    </source>
</evidence>
<evidence type="ECO:0000256" key="5">
    <source>
        <dbReference type="ARBA" id="ARBA00023187"/>
    </source>
</evidence>
<dbReference type="STRING" id="5288.A0A5C5FR88"/>
<evidence type="ECO:0000313" key="10">
    <source>
        <dbReference type="EMBL" id="TNY18766.1"/>
    </source>
</evidence>
<keyword evidence="11" id="KW-1185">Reference proteome</keyword>
<feature type="region of interest" description="Disordered" evidence="8">
    <location>
        <begin position="1"/>
        <end position="29"/>
    </location>
</feature>
<evidence type="ECO:0000256" key="7">
    <source>
        <dbReference type="RuleBase" id="RU367071"/>
    </source>
</evidence>
<dbReference type="GO" id="GO:0005681">
    <property type="term" value="C:spliceosomal complex"/>
    <property type="evidence" value="ECO:0007669"/>
    <property type="project" value="UniProtKB-UniRule"/>
</dbReference>
<feature type="compositionally biased region" description="Basic and acidic residues" evidence="8">
    <location>
        <begin position="524"/>
        <end position="539"/>
    </location>
</feature>
<comment type="subunit">
    <text evidence="7">Associated with the spliceosome.</text>
</comment>
<sequence length="666" mass="73001">RQKDLEAARKAGTAAPALDEEGKPINPHIPEFMANAPWYLKTGESDGPSLKHHKANIPKYNRDPSKLESRFERGAKAGPAAKKFRPGACTNCGAMTHSKKDCLERPRKVGARYSGRDIAPDEVVHDDSKHLNGLQGQGDYDAKRDRWDGYDPAQHRHVVDEYEALEAARRKLREDEIDKGTASAQSTAVAKLANKGKAKAKGGSNKKGKKGAEEDESDEFGSSDESDAAGSGAEDDEDKYAEGADVAGQKLDTKTRVTVRNLRIREDTAKYLLNLDTDSAYYDPKTRSMREAPNPDVPLEEAKFAGENFVRHSGGTQDLNQLQLFAWQSESRGHDVHLQSNPTAAALAHKEFLAKKDVLKETSAASILDRYGGEEFLQAAPRELRAGQDEGYVEYDRRGKVVKGMERAKAKSKYDEDVFPGNHHSVWGSWYNLSTGQWGYACCHSVLKGSYCAGQAGIEAAAADASGATLLALADKPGSATAAADEAKSLVQLKRERDAEDAARRKRKADGEEGVEGGDKKRRAGEDDKDRDSDKKKGDFVGVTEEEMGAFRCSFSISLSRGGRRGKGQVRARAPCRRLVRPDSRSIRRTHPHTQLEVPRLLPRARAWLGLVRHAGPGCSPAAASAPLACPFHREGRRRACARRGTTFLRPESSLPGAGRRRVWRL</sequence>
<comment type="caution">
    <text evidence="10">The sequence shown here is derived from an EMBL/GenBank/DDBJ whole genome shotgun (WGS) entry which is preliminary data.</text>
</comment>
<evidence type="ECO:0000256" key="3">
    <source>
        <dbReference type="ARBA" id="ARBA00022664"/>
    </source>
</evidence>
<accession>A0A5C5FR88</accession>
<dbReference type="InterPro" id="IPR039974">
    <property type="entry name" value="Splicing_factor_SLU7"/>
</dbReference>
<feature type="region of interest" description="Disordered" evidence="8">
    <location>
        <begin position="175"/>
        <end position="247"/>
    </location>
</feature>
<comment type="function">
    <text evidence="7">Involved in pre-mRNA splicing.</text>
</comment>
<feature type="compositionally biased region" description="Basic and acidic residues" evidence="8">
    <location>
        <begin position="140"/>
        <end position="161"/>
    </location>
</feature>
<feature type="domain" description="Pre-mRNA-splicing factor SLU7" evidence="9">
    <location>
        <begin position="139"/>
        <end position="429"/>
    </location>
</feature>
<evidence type="ECO:0000256" key="2">
    <source>
        <dbReference type="ARBA" id="ARBA00007203"/>
    </source>
</evidence>
<keyword evidence="4 7" id="KW-0747">Spliceosome</keyword>
<evidence type="ECO:0000256" key="6">
    <source>
        <dbReference type="ARBA" id="ARBA00023242"/>
    </source>
</evidence>
<feature type="region of interest" description="Disordered" evidence="8">
    <location>
        <begin position="111"/>
        <end position="161"/>
    </location>
</feature>
<evidence type="ECO:0000313" key="11">
    <source>
        <dbReference type="Proteomes" id="UP000311382"/>
    </source>
</evidence>
<dbReference type="AlphaFoldDB" id="A0A5C5FR88"/>
<comment type="similarity">
    <text evidence="2 7">Belongs to the SLU7 family.</text>
</comment>
<evidence type="ECO:0000256" key="8">
    <source>
        <dbReference type="SAM" id="MobiDB-lite"/>
    </source>
</evidence>
<feature type="region of interest" description="Disordered" evidence="8">
    <location>
        <begin position="44"/>
        <end position="67"/>
    </location>
</feature>
<name>A0A5C5FR88_9BASI</name>
<evidence type="ECO:0000256" key="4">
    <source>
        <dbReference type="ARBA" id="ARBA00022728"/>
    </source>
</evidence>
<dbReference type="PANTHER" id="PTHR12942:SF2">
    <property type="entry name" value="PRE-MRNA-SPLICING FACTOR SLU7"/>
    <property type="match status" value="1"/>
</dbReference>
<dbReference type="PANTHER" id="PTHR12942">
    <property type="entry name" value="STEP II SPLICING FACTOR SLU7"/>
    <property type="match status" value="1"/>
</dbReference>
<feature type="compositionally biased region" description="Basic and acidic residues" evidence="8">
    <location>
        <begin position="114"/>
        <end position="130"/>
    </location>
</feature>
<keyword evidence="5 7" id="KW-0508">mRNA splicing</keyword>
<reference evidence="10 11" key="1">
    <citation type="submission" date="2019-03" db="EMBL/GenBank/DDBJ databases">
        <title>Rhodosporidium diobovatum UCD-FST 08-225 genome sequencing, assembly, and annotation.</title>
        <authorList>
            <person name="Fakankun I.U."/>
            <person name="Fristensky B."/>
            <person name="Levin D.B."/>
        </authorList>
    </citation>
    <scope>NUCLEOTIDE SEQUENCE [LARGE SCALE GENOMIC DNA]</scope>
    <source>
        <strain evidence="10 11">UCD-FST 08-225</strain>
    </source>
</reference>
<dbReference type="Proteomes" id="UP000311382">
    <property type="component" value="Unassembled WGS sequence"/>
</dbReference>
<dbReference type="InterPro" id="IPR021715">
    <property type="entry name" value="Slu7_dom"/>
</dbReference>
<feature type="compositionally biased region" description="Acidic residues" evidence="8">
    <location>
        <begin position="213"/>
        <end position="239"/>
    </location>
</feature>
<dbReference type="GO" id="GO:0000398">
    <property type="term" value="P:mRNA splicing, via spliceosome"/>
    <property type="evidence" value="ECO:0007669"/>
    <property type="project" value="UniProtKB-UniRule"/>
</dbReference>
<keyword evidence="3 7" id="KW-0507">mRNA processing</keyword>
<keyword evidence="6 7" id="KW-0539">Nucleus</keyword>